<dbReference type="KEGG" id="ams:AMIS_28980"/>
<accession>I0H531</accession>
<evidence type="ECO:0000313" key="1">
    <source>
        <dbReference type="EMBL" id="BAL88118.1"/>
    </source>
</evidence>
<proteinExistence type="predicted"/>
<gene>
    <name evidence="1" type="ordered locus">AMIS_28980</name>
</gene>
<dbReference type="Proteomes" id="UP000007882">
    <property type="component" value="Chromosome"/>
</dbReference>
<organism evidence="1 2">
    <name type="scientific">Actinoplanes missouriensis (strain ATCC 14538 / DSM 43046 / CBS 188.64 / JCM 3121 / NBRC 102363 / NCIMB 12654 / NRRL B-3342 / UNCC 431)</name>
    <dbReference type="NCBI Taxonomy" id="512565"/>
    <lineage>
        <taxon>Bacteria</taxon>
        <taxon>Bacillati</taxon>
        <taxon>Actinomycetota</taxon>
        <taxon>Actinomycetes</taxon>
        <taxon>Micromonosporales</taxon>
        <taxon>Micromonosporaceae</taxon>
        <taxon>Actinoplanes</taxon>
    </lineage>
</organism>
<evidence type="ECO:0000313" key="2">
    <source>
        <dbReference type="Proteomes" id="UP000007882"/>
    </source>
</evidence>
<sequence>MRALGLSASVLGRVSSCILHTLGRGRRRVRHERFTLPRITLIRLGHDCIVRGGAGLTRAVEWRFTIGLWGPARRLGGDRGALLGFS</sequence>
<reference evidence="1 2" key="1">
    <citation type="submission" date="2012-02" db="EMBL/GenBank/DDBJ databases">
        <title>Complete genome sequence of Actinoplanes missouriensis 431 (= NBRC 102363).</title>
        <authorList>
            <person name="Ohnishi Y."/>
            <person name="Ishikawa J."/>
            <person name="Sekine M."/>
            <person name="Hosoyama A."/>
            <person name="Harada T."/>
            <person name="Narita H."/>
            <person name="Hata T."/>
            <person name="Konno Y."/>
            <person name="Tutikane K."/>
            <person name="Fujita N."/>
            <person name="Horinouchi S."/>
            <person name="Hayakawa M."/>
        </authorList>
    </citation>
    <scope>NUCLEOTIDE SEQUENCE [LARGE SCALE GENOMIC DNA]</scope>
    <source>
        <strain evidence="2">ATCC 14538 / DSM 43046 / CBS 188.64 / JCM 3121 / NBRC 102363 / NCIMB 12654 / NRRL B-3342 / UNCC 431</strain>
    </source>
</reference>
<protein>
    <submittedName>
        <fullName evidence="1">Uncharacterized protein</fullName>
    </submittedName>
</protein>
<name>I0H531_ACTM4</name>
<keyword evidence="2" id="KW-1185">Reference proteome</keyword>
<dbReference type="AlphaFoldDB" id="I0H531"/>
<dbReference type="EMBL" id="AP012319">
    <property type="protein sequence ID" value="BAL88118.1"/>
    <property type="molecule type" value="Genomic_DNA"/>
</dbReference>
<dbReference type="HOGENOM" id="CLU_2713296_0_0_11"/>